<sequence>MLQQALSANSDTWIEMSRDIDMAQMIQTGLQRGCQNVIAAGGDGTINAIVNAMMKIDEVRRPNLAVFPLGTANDFAGTLAIPDDLNQAVEVFRESQPIAVDVVRIHGSGVERYYANVAAGGNCVRVSEELTDELKTRWGAFSYVRGAVGVLADMNSYRITAEIDGERLDGFDSWAVLVANGKTNAGRIQVAPQASPVDGLIDVVLIRDGDLMDMVEVVTGNLLGNFLECEQVVFRKAKRLRIQSDPPMRFTLDGEVIDEEPVAFEAVPGAIRMFVGQDFARE</sequence>
<keyword evidence="6 13" id="KW-0418">Kinase</keyword>
<dbReference type="PANTHER" id="PTHR12358">
    <property type="entry name" value="SPHINGOSINE KINASE"/>
    <property type="match status" value="1"/>
</dbReference>
<dbReference type="InterPro" id="IPR017438">
    <property type="entry name" value="ATP-NAD_kinase_N"/>
</dbReference>
<keyword evidence="7" id="KW-0067">ATP-binding</keyword>
<dbReference type="SUPFAM" id="SSF111331">
    <property type="entry name" value="NAD kinase/diacylglycerol kinase-like"/>
    <property type="match status" value="1"/>
</dbReference>
<dbReference type="GO" id="GO:0008654">
    <property type="term" value="P:phospholipid biosynthetic process"/>
    <property type="evidence" value="ECO:0007669"/>
    <property type="project" value="UniProtKB-KW"/>
</dbReference>
<keyword evidence="9" id="KW-0443">Lipid metabolism</keyword>
<dbReference type="GO" id="GO:0005524">
    <property type="term" value="F:ATP binding"/>
    <property type="evidence" value="ECO:0007669"/>
    <property type="project" value="UniProtKB-KW"/>
</dbReference>
<gene>
    <name evidence="13" type="primary">dagK_1</name>
    <name evidence="13" type="ORF">Pla52o_33930</name>
</gene>
<keyword evidence="2" id="KW-0444">Lipid biosynthesis</keyword>
<dbReference type="InterPro" id="IPR005218">
    <property type="entry name" value="Diacylglycerol/lipid_kinase"/>
</dbReference>
<organism evidence="13 14">
    <name type="scientific">Novipirellula galeiformis</name>
    <dbReference type="NCBI Taxonomy" id="2528004"/>
    <lineage>
        <taxon>Bacteria</taxon>
        <taxon>Pseudomonadati</taxon>
        <taxon>Planctomycetota</taxon>
        <taxon>Planctomycetia</taxon>
        <taxon>Pirellulales</taxon>
        <taxon>Pirellulaceae</taxon>
        <taxon>Novipirellula</taxon>
    </lineage>
</organism>
<dbReference type="Gene3D" id="3.40.50.10330">
    <property type="entry name" value="Probable inorganic polyphosphate/atp-NAD kinase, domain 1"/>
    <property type="match status" value="1"/>
</dbReference>
<dbReference type="Proteomes" id="UP000316304">
    <property type="component" value="Unassembled WGS sequence"/>
</dbReference>
<evidence type="ECO:0000256" key="6">
    <source>
        <dbReference type="ARBA" id="ARBA00022777"/>
    </source>
</evidence>
<dbReference type="Pfam" id="PF19279">
    <property type="entry name" value="YegS_C"/>
    <property type="match status" value="1"/>
</dbReference>
<dbReference type="InterPro" id="IPR001206">
    <property type="entry name" value="Diacylglycerol_kinase_cat_dom"/>
</dbReference>
<protein>
    <submittedName>
        <fullName evidence="13">Diacylglycerol kinase</fullName>
        <ecNumber evidence="13">2.7.1.107</ecNumber>
    </submittedName>
</protein>
<keyword evidence="14" id="KW-1185">Reference proteome</keyword>
<evidence type="ECO:0000256" key="4">
    <source>
        <dbReference type="ARBA" id="ARBA00022723"/>
    </source>
</evidence>
<dbReference type="SMART" id="SM00046">
    <property type="entry name" value="DAGKc"/>
    <property type="match status" value="1"/>
</dbReference>
<evidence type="ECO:0000256" key="7">
    <source>
        <dbReference type="ARBA" id="ARBA00022840"/>
    </source>
</evidence>
<evidence type="ECO:0000256" key="1">
    <source>
        <dbReference type="ARBA" id="ARBA00001946"/>
    </source>
</evidence>
<evidence type="ECO:0000256" key="3">
    <source>
        <dbReference type="ARBA" id="ARBA00022679"/>
    </source>
</evidence>
<keyword evidence="3 13" id="KW-0808">Transferase</keyword>
<evidence type="ECO:0000256" key="10">
    <source>
        <dbReference type="ARBA" id="ARBA00023209"/>
    </source>
</evidence>
<comment type="cofactor">
    <cofactor evidence="1">
        <name>Mg(2+)</name>
        <dbReference type="ChEBI" id="CHEBI:18420"/>
    </cofactor>
</comment>
<dbReference type="InterPro" id="IPR016064">
    <property type="entry name" value="NAD/diacylglycerol_kinase_sf"/>
</dbReference>
<reference evidence="13 14" key="1">
    <citation type="submission" date="2019-02" db="EMBL/GenBank/DDBJ databases">
        <title>Deep-cultivation of Planctomycetes and their phenomic and genomic characterization uncovers novel biology.</title>
        <authorList>
            <person name="Wiegand S."/>
            <person name="Jogler M."/>
            <person name="Boedeker C."/>
            <person name="Pinto D."/>
            <person name="Vollmers J."/>
            <person name="Rivas-Marin E."/>
            <person name="Kohn T."/>
            <person name="Peeters S.H."/>
            <person name="Heuer A."/>
            <person name="Rast P."/>
            <person name="Oberbeckmann S."/>
            <person name="Bunk B."/>
            <person name="Jeske O."/>
            <person name="Meyerdierks A."/>
            <person name="Storesund J.E."/>
            <person name="Kallscheuer N."/>
            <person name="Luecker S."/>
            <person name="Lage O.M."/>
            <person name="Pohl T."/>
            <person name="Merkel B.J."/>
            <person name="Hornburger P."/>
            <person name="Mueller R.-W."/>
            <person name="Bruemmer F."/>
            <person name="Labrenz M."/>
            <person name="Spormann A.M."/>
            <person name="Op Den Camp H."/>
            <person name="Overmann J."/>
            <person name="Amann R."/>
            <person name="Jetten M.S.M."/>
            <person name="Mascher T."/>
            <person name="Medema M.H."/>
            <person name="Devos D.P."/>
            <person name="Kaster A.-K."/>
            <person name="Ovreas L."/>
            <person name="Rohde M."/>
            <person name="Galperin M.Y."/>
            <person name="Jogler C."/>
        </authorList>
    </citation>
    <scope>NUCLEOTIDE SEQUENCE [LARGE SCALE GENOMIC DNA]</scope>
    <source>
        <strain evidence="13 14">Pla52o</strain>
    </source>
</reference>
<dbReference type="EC" id="2.7.1.107" evidence="13"/>
<dbReference type="Pfam" id="PF00781">
    <property type="entry name" value="DAGK_cat"/>
    <property type="match status" value="1"/>
</dbReference>
<evidence type="ECO:0000256" key="8">
    <source>
        <dbReference type="ARBA" id="ARBA00022842"/>
    </source>
</evidence>
<evidence type="ECO:0000256" key="11">
    <source>
        <dbReference type="ARBA" id="ARBA00023264"/>
    </source>
</evidence>
<evidence type="ECO:0000313" key="13">
    <source>
        <dbReference type="EMBL" id="TWU22337.1"/>
    </source>
</evidence>
<evidence type="ECO:0000256" key="5">
    <source>
        <dbReference type="ARBA" id="ARBA00022741"/>
    </source>
</evidence>
<comment type="caution">
    <text evidence="13">The sequence shown here is derived from an EMBL/GenBank/DDBJ whole genome shotgun (WGS) entry which is preliminary data.</text>
</comment>
<feature type="domain" description="DAGKc" evidence="12">
    <location>
        <begin position="1"/>
        <end position="109"/>
    </location>
</feature>
<keyword evidence="10" id="KW-0594">Phospholipid biosynthesis</keyword>
<dbReference type="NCBIfam" id="TIGR00147">
    <property type="entry name" value="YegS/Rv2252/BmrU family lipid kinase"/>
    <property type="match status" value="1"/>
</dbReference>
<dbReference type="EMBL" id="SJPT01000005">
    <property type="protein sequence ID" value="TWU22337.1"/>
    <property type="molecule type" value="Genomic_DNA"/>
</dbReference>
<name>A0A5C6CF18_9BACT</name>
<evidence type="ECO:0000259" key="12">
    <source>
        <dbReference type="PROSITE" id="PS50146"/>
    </source>
</evidence>
<evidence type="ECO:0000313" key="14">
    <source>
        <dbReference type="Proteomes" id="UP000316304"/>
    </source>
</evidence>
<evidence type="ECO:0000256" key="2">
    <source>
        <dbReference type="ARBA" id="ARBA00022516"/>
    </source>
</evidence>
<dbReference type="PANTHER" id="PTHR12358:SF106">
    <property type="entry name" value="LIPID KINASE YEGS"/>
    <property type="match status" value="1"/>
</dbReference>
<keyword evidence="5" id="KW-0547">Nucleotide-binding</keyword>
<keyword evidence="4" id="KW-0479">Metal-binding</keyword>
<dbReference type="GO" id="GO:0004143">
    <property type="term" value="F:ATP-dependent diacylglycerol kinase activity"/>
    <property type="evidence" value="ECO:0007669"/>
    <property type="project" value="UniProtKB-EC"/>
</dbReference>
<dbReference type="AlphaFoldDB" id="A0A5C6CF18"/>
<dbReference type="GO" id="GO:0046872">
    <property type="term" value="F:metal ion binding"/>
    <property type="evidence" value="ECO:0007669"/>
    <property type="project" value="UniProtKB-KW"/>
</dbReference>
<dbReference type="GO" id="GO:0005886">
    <property type="term" value="C:plasma membrane"/>
    <property type="evidence" value="ECO:0007669"/>
    <property type="project" value="TreeGrafter"/>
</dbReference>
<accession>A0A5C6CF18</accession>
<dbReference type="PROSITE" id="PS50146">
    <property type="entry name" value="DAGK"/>
    <property type="match status" value="1"/>
</dbReference>
<dbReference type="InterPro" id="IPR045540">
    <property type="entry name" value="YegS/DAGK_C"/>
</dbReference>
<keyword evidence="11" id="KW-1208">Phospholipid metabolism</keyword>
<dbReference type="Gene3D" id="2.60.200.40">
    <property type="match status" value="1"/>
</dbReference>
<evidence type="ECO:0000256" key="9">
    <source>
        <dbReference type="ARBA" id="ARBA00023098"/>
    </source>
</evidence>
<proteinExistence type="predicted"/>
<dbReference type="InterPro" id="IPR050187">
    <property type="entry name" value="Lipid_Phosphate_FormReg"/>
</dbReference>
<keyword evidence="8" id="KW-0460">Magnesium</keyword>